<accession>A0A7S0HQV3</accession>
<reference evidence="2" key="1">
    <citation type="submission" date="2021-01" db="EMBL/GenBank/DDBJ databases">
        <authorList>
            <person name="Corre E."/>
            <person name="Pelletier E."/>
            <person name="Niang G."/>
            <person name="Scheremetjew M."/>
            <person name="Finn R."/>
            <person name="Kale V."/>
            <person name="Holt S."/>
            <person name="Cochrane G."/>
            <person name="Meng A."/>
            <person name="Brown T."/>
            <person name="Cohen L."/>
        </authorList>
    </citation>
    <scope>NUCLEOTIDE SEQUENCE</scope>
    <source>
        <strain evidence="2">CCMP325</strain>
    </source>
</reference>
<name>A0A7S0HQV3_9CRYP</name>
<evidence type="ECO:0000256" key="1">
    <source>
        <dbReference type="SAM" id="SignalP"/>
    </source>
</evidence>
<organism evidence="2">
    <name type="scientific">Hanusia phi</name>
    <dbReference type="NCBI Taxonomy" id="3032"/>
    <lineage>
        <taxon>Eukaryota</taxon>
        <taxon>Cryptophyceae</taxon>
        <taxon>Pyrenomonadales</taxon>
        <taxon>Geminigeraceae</taxon>
        <taxon>Hanusia</taxon>
    </lineage>
</organism>
<dbReference type="EMBL" id="HBEO01020807">
    <property type="protein sequence ID" value="CAD8490768.1"/>
    <property type="molecule type" value="Transcribed_RNA"/>
</dbReference>
<proteinExistence type="predicted"/>
<keyword evidence="1" id="KW-0732">Signal</keyword>
<protein>
    <recommendedName>
        <fullName evidence="3">RAP domain-containing protein</fullName>
    </recommendedName>
</protein>
<feature type="chain" id="PRO_5031237627" description="RAP domain-containing protein" evidence="1">
    <location>
        <begin position="29"/>
        <end position="363"/>
    </location>
</feature>
<sequence>MHGSIGMTSFELVLSIFLLCVVENDVRAYIYAPSLGNRMFGHVQRKLTTKQQTRMSLLSAPGLFDLASSPPIPIQWMLDVGVDLDEMMRPALPLALPLAFRQMKKVPTLQKQFEDAMSAKTVRERRAEMEEQADLSSKLALALYFEGISKVYEVEKRHAVDVAVETQRLNRKCPLSSERSSQAFTCNDNECEIDLEEVQEPYKMRLYKTFTNILRKEAAKKEQVDIPAAASDAPCGMTHCNGACMQQALQVSVAKTLDIIGVRNRIDSTRHEGKEYMDVIVEYGGMGHQGSQQQQTKIVFQTAKDVSSSYMMAKQRALQREGWVVISVQESEWKKLHCDAVRVEWVAQELVRCGFWHSKHDRL</sequence>
<evidence type="ECO:0000313" key="2">
    <source>
        <dbReference type="EMBL" id="CAD8490768.1"/>
    </source>
</evidence>
<evidence type="ECO:0008006" key="3">
    <source>
        <dbReference type="Google" id="ProtNLM"/>
    </source>
</evidence>
<dbReference type="AlphaFoldDB" id="A0A7S0HQV3"/>
<feature type="signal peptide" evidence="1">
    <location>
        <begin position="1"/>
        <end position="28"/>
    </location>
</feature>
<gene>
    <name evidence="2" type="ORF">HPHI1048_LOCUS14088</name>
</gene>